<dbReference type="GeneID" id="69686731"/>
<dbReference type="Pfam" id="PF00892">
    <property type="entry name" value="EamA"/>
    <property type="match status" value="2"/>
</dbReference>
<feature type="transmembrane region" description="Helical" evidence="1">
    <location>
        <begin position="191"/>
        <end position="210"/>
    </location>
</feature>
<reference evidence="3" key="1">
    <citation type="submission" date="2024-05" db="EMBL/GenBank/DDBJ databases">
        <title>Determining zoonotic pasteurella genome.</title>
        <authorList>
            <person name="Maeda T."/>
            <person name="Takahashi T."/>
            <person name="Yoshida H."/>
        </authorList>
    </citation>
    <scope>NUCLEOTIDE SEQUENCE</scope>
    <source>
        <strain evidence="3">PA42</strain>
    </source>
</reference>
<name>A0ABQ4VF84_9PAST</name>
<accession>A0ABQ4VF84</accession>
<dbReference type="InterPro" id="IPR000620">
    <property type="entry name" value="EamA_dom"/>
</dbReference>
<feature type="transmembrane region" description="Helical" evidence="1">
    <location>
        <begin position="102"/>
        <end position="124"/>
    </location>
</feature>
<feature type="domain" description="EamA" evidence="2">
    <location>
        <begin position="158"/>
        <end position="295"/>
    </location>
</feature>
<feature type="domain" description="EamA" evidence="2">
    <location>
        <begin position="6"/>
        <end position="146"/>
    </location>
</feature>
<feature type="transmembrane region" description="Helical" evidence="1">
    <location>
        <begin position="157"/>
        <end position="179"/>
    </location>
</feature>
<keyword evidence="1" id="KW-1133">Transmembrane helix</keyword>
<dbReference type="Gene3D" id="1.10.3730.20">
    <property type="match status" value="1"/>
</dbReference>
<keyword evidence="1" id="KW-0812">Transmembrane</keyword>
<feature type="transmembrane region" description="Helical" evidence="1">
    <location>
        <begin position="7"/>
        <end position="27"/>
    </location>
</feature>
<feature type="transmembrane region" description="Helical" evidence="1">
    <location>
        <begin position="74"/>
        <end position="96"/>
    </location>
</feature>
<gene>
    <name evidence="3" type="primary">licB</name>
    <name evidence="3" type="ORF">PA42_08800</name>
</gene>
<keyword evidence="1" id="KW-0472">Membrane</keyword>
<dbReference type="PANTHER" id="PTHR22911:SF137">
    <property type="entry name" value="SOLUTE CARRIER FAMILY 35 MEMBER G2-RELATED"/>
    <property type="match status" value="1"/>
</dbReference>
<sequence>MRQYAGYFWGILSGLLWGIAGILYELLSSYYPLTSSLTIILFLLLIIEFSAFMFCAVSHYKLNLFKQFELKNKSVYLGILAGMIGGPIGMLCYLQAIQYIGVGYAAPISSIYPVFGTIFAFLFLKDAITKLGIIGLCLAIGCTILLGLDISNSQFSVLGIVLAITCAISWGGEIVISSYVMQSIKSSSAYFLRQLGSSFGYIILVLYLDVEFFNSIEFFKDTRFLTIIIFIILSSMASYFLYYRAIYLIKPIRAMMLNITYGFWIILIGFLLNGKHIDIMTMLLVIGVVLGAGLTLKDKRENI</sequence>
<dbReference type="RefSeq" id="WP_049214241.1">
    <property type="nucleotide sequence ID" value="NZ_BPUX01000012.1"/>
</dbReference>
<feature type="transmembrane region" description="Helical" evidence="1">
    <location>
        <begin position="39"/>
        <end position="62"/>
    </location>
</feature>
<feature type="transmembrane region" description="Helical" evidence="1">
    <location>
        <begin position="131"/>
        <end position="151"/>
    </location>
</feature>
<comment type="caution">
    <text evidence="3">The sequence shown here is derived from an EMBL/GenBank/DDBJ whole genome shotgun (WGS) entry which is preliminary data.</text>
</comment>
<feature type="transmembrane region" description="Helical" evidence="1">
    <location>
        <begin position="254"/>
        <end position="273"/>
    </location>
</feature>
<proteinExistence type="predicted"/>
<dbReference type="SUPFAM" id="SSF103481">
    <property type="entry name" value="Multidrug resistance efflux transporter EmrE"/>
    <property type="match status" value="1"/>
</dbReference>
<dbReference type="InterPro" id="IPR037185">
    <property type="entry name" value="EmrE-like"/>
</dbReference>
<feature type="transmembrane region" description="Helical" evidence="1">
    <location>
        <begin position="279"/>
        <end position="296"/>
    </location>
</feature>
<organism evidence="3 4">
    <name type="scientific">Pasteurella canis</name>
    <dbReference type="NCBI Taxonomy" id="753"/>
    <lineage>
        <taxon>Bacteria</taxon>
        <taxon>Pseudomonadati</taxon>
        <taxon>Pseudomonadota</taxon>
        <taxon>Gammaproteobacteria</taxon>
        <taxon>Pasteurellales</taxon>
        <taxon>Pasteurellaceae</taxon>
        <taxon>Pasteurella</taxon>
    </lineage>
</organism>
<dbReference type="EMBL" id="BPUX01000012">
    <property type="protein sequence ID" value="GJH42706.1"/>
    <property type="molecule type" value="Genomic_DNA"/>
</dbReference>
<evidence type="ECO:0000259" key="2">
    <source>
        <dbReference type="Pfam" id="PF00892"/>
    </source>
</evidence>
<evidence type="ECO:0000313" key="3">
    <source>
        <dbReference type="EMBL" id="GJH42706.1"/>
    </source>
</evidence>
<feature type="transmembrane region" description="Helical" evidence="1">
    <location>
        <begin position="222"/>
        <end position="242"/>
    </location>
</feature>
<evidence type="ECO:0000256" key="1">
    <source>
        <dbReference type="SAM" id="Phobius"/>
    </source>
</evidence>
<keyword evidence="4" id="KW-1185">Reference proteome</keyword>
<dbReference type="Proteomes" id="UP001052140">
    <property type="component" value="Unassembled WGS sequence"/>
</dbReference>
<evidence type="ECO:0000313" key="4">
    <source>
        <dbReference type="Proteomes" id="UP001052140"/>
    </source>
</evidence>
<dbReference type="PANTHER" id="PTHR22911">
    <property type="entry name" value="ACYL-MALONYL CONDENSING ENZYME-RELATED"/>
    <property type="match status" value="1"/>
</dbReference>
<protein>
    <submittedName>
        <fullName evidence="3">Protein LicB</fullName>
    </submittedName>
</protein>